<dbReference type="GO" id="GO:0016829">
    <property type="term" value="F:lyase activity"/>
    <property type="evidence" value="ECO:0007669"/>
    <property type="project" value="UniProtKB-KW"/>
</dbReference>
<evidence type="ECO:0000313" key="6">
    <source>
        <dbReference type="EMBL" id="PCC82749.1"/>
    </source>
</evidence>
<gene>
    <name evidence="6" type="ORF">COM45_08000</name>
</gene>
<dbReference type="InterPro" id="IPR008929">
    <property type="entry name" value="Chondroitin_lyas"/>
</dbReference>
<dbReference type="Pfam" id="PF07940">
    <property type="entry name" value="Hepar_II_III_C"/>
    <property type="match status" value="1"/>
</dbReference>
<proteinExistence type="predicted"/>
<dbReference type="Gene3D" id="1.50.10.100">
    <property type="entry name" value="Chondroitin AC/alginate lyase"/>
    <property type="match status" value="1"/>
</dbReference>
<dbReference type="SUPFAM" id="SSF48230">
    <property type="entry name" value="Chondroitin AC/alginate lyase"/>
    <property type="match status" value="1"/>
</dbReference>
<dbReference type="PANTHER" id="PTHR39210">
    <property type="entry name" value="HEPARIN-SULFATE LYASE"/>
    <property type="match status" value="1"/>
</dbReference>
<comment type="subcellular location">
    <subcellularLocation>
        <location evidence="1">Periplasm</location>
    </subcellularLocation>
</comment>
<name>A0A2A4AJU3_9CORY</name>
<accession>A0A2A4AJU3</accession>
<keyword evidence="3" id="KW-0574">Periplasm</keyword>
<organism evidence="6 7">
    <name type="scientific">Corynebacterium accolens</name>
    <dbReference type="NCBI Taxonomy" id="38284"/>
    <lineage>
        <taxon>Bacteria</taxon>
        <taxon>Bacillati</taxon>
        <taxon>Actinomycetota</taxon>
        <taxon>Actinomycetes</taxon>
        <taxon>Mycobacteriales</taxon>
        <taxon>Corynebacteriaceae</taxon>
        <taxon>Corynebacterium</taxon>
    </lineage>
</organism>
<dbReference type="PANTHER" id="PTHR39210:SF1">
    <property type="entry name" value="HEPARIN-SULFATE LYASE"/>
    <property type="match status" value="1"/>
</dbReference>
<dbReference type="Gene3D" id="2.70.98.70">
    <property type="match status" value="1"/>
</dbReference>
<evidence type="ECO:0000256" key="4">
    <source>
        <dbReference type="ARBA" id="ARBA00023239"/>
    </source>
</evidence>
<evidence type="ECO:0000256" key="2">
    <source>
        <dbReference type="ARBA" id="ARBA00022729"/>
    </source>
</evidence>
<dbReference type="GO" id="GO:0042597">
    <property type="term" value="C:periplasmic space"/>
    <property type="evidence" value="ECO:0007669"/>
    <property type="project" value="UniProtKB-SubCell"/>
</dbReference>
<keyword evidence="4" id="KW-0456">Lyase</keyword>
<comment type="caution">
    <text evidence="6">The sequence shown here is derived from an EMBL/GenBank/DDBJ whole genome shotgun (WGS) entry which is preliminary data.</text>
</comment>
<dbReference type="AlphaFoldDB" id="A0A2A4AJU3"/>
<dbReference type="Gene3D" id="3.40.50.1820">
    <property type="entry name" value="alpha/beta hydrolase"/>
    <property type="match status" value="1"/>
</dbReference>
<dbReference type="EMBL" id="NWBP01000023">
    <property type="protein sequence ID" value="PCC82749.1"/>
    <property type="molecule type" value="Genomic_DNA"/>
</dbReference>
<dbReference type="InterPro" id="IPR029058">
    <property type="entry name" value="AB_hydrolase_fold"/>
</dbReference>
<feature type="domain" description="Heparinase II/III-like C-terminal" evidence="5">
    <location>
        <begin position="305"/>
        <end position="467"/>
    </location>
</feature>
<dbReference type="SUPFAM" id="SSF53474">
    <property type="entry name" value="alpha/beta-Hydrolases"/>
    <property type="match status" value="1"/>
</dbReference>
<evidence type="ECO:0000256" key="1">
    <source>
        <dbReference type="ARBA" id="ARBA00004418"/>
    </source>
</evidence>
<evidence type="ECO:0000256" key="3">
    <source>
        <dbReference type="ARBA" id="ARBA00022764"/>
    </source>
</evidence>
<reference evidence="6 7" key="1">
    <citation type="submission" date="2017-09" db="EMBL/GenBank/DDBJ databases">
        <title>Draft Genome Sequence of Corynebacterium accolens AH4003.</title>
        <authorList>
            <person name="Chen Y."/>
            <person name="Oosthuysen W.F."/>
            <person name="Kelley S."/>
            <person name="Horswill A."/>
        </authorList>
    </citation>
    <scope>NUCLEOTIDE SEQUENCE [LARGE SCALE GENOMIC DNA]</scope>
    <source>
        <strain evidence="6 7">AH4003</strain>
    </source>
</reference>
<sequence>MRIQDLPREIQDFVPKFKPESSAEHTRQFLAKGVVNLDHDILESLDEKFWASERQRSEGRKAHAWFFLREWNSAASTLNEEERLNTVKKFASLFPLWLESRDLSSSMAYHDETTAQRVINTAVFCTLFAPEIEFVGFPSLTTNLNNDIKLLKSSEFYAGKNNHGMFQDIALLVAHALGFADVEAKNTGVKRLLAYFDSCFTRDGIHAENNPTYHVMVSNYVRLVAKYLEGTGENANLRQLDELLQKADKYAAFCVMPNLSFPPISDTNLRTLNVGNARRVFGDGYFVGALTRGSEGVVHESKSMVAEESGYLIARSGWQESDSVLFFSAAYNHDYHKHSDELSVYLFANGHPLLAEAGPNGYQYDDPYTEYAFSSAAHNSLMVDGVGLPRVDKKANLTYMDDLSTEDKIIARGTTQRFEGVNWTRTVETDRESSSGHYRFVDKIDSSERHSYKFIWHLGDSVVPVVRGSIVECFSIDHKEKIGELSCLSGKAKTVEVIKGRRHPQIQGFSFPRMGKKSETYAVEYTFDAADLEVEWTMRTRDYLIKPRGISPWNEEWETFYGEKPVRYLLENAERASDGLLVVFSAVNPVGDFTYNYRASLTDYSGAVMYILDDFGDQGAYYLAGNREQAEFRSVQGALRSVLQRLDVKPSSVTTLGSSKGGTAALIHGVALGARRVYAGGPQFRVGSFLKTPHPNILTYMAGSCSSESVRWADEIVRRSLMSGARQTELVVVVGENDGHYRKHAVPLVDQARALGYKASLFLLPGTTHAELGAAFRQFVSSFAKMTITDTEIVLPNASSYNTEKQEYGTVVHLPVGYKAIAQLQIDGKPFGPTKKVINGAVRWMVPQSGIVRARVYVETPTDGKRLAFGTNPIRVEVN</sequence>
<keyword evidence="2" id="KW-0732">Signal</keyword>
<dbReference type="InterPro" id="IPR012480">
    <property type="entry name" value="Hepar_II_III_C"/>
</dbReference>
<evidence type="ECO:0000313" key="7">
    <source>
        <dbReference type="Proteomes" id="UP000218690"/>
    </source>
</evidence>
<protein>
    <recommendedName>
        <fullName evidence="5">Heparinase II/III-like C-terminal domain-containing protein</fullName>
    </recommendedName>
</protein>
<evidence type="ECO:0000259" key="5">
    <source>
        <dbReference type="Pfam" id="PF07940"/>
    </source>
</evidence>
<dbReference type="Proteomes" id="UP000218690">
    <property type="component" value="Unassembled WGS sequence"/>
</dbReference>